<gene>
    <name evidence="3" type="ORF">EMUCRT_0651</name>
</gene>
<sequence>MFTPTETQQKSSFINQEVSNVITSLGRSILPGFSHSILHEVSEESLEISYTLEHIGEHKPIIVDPICQVLCNFLQFYIVANFIFPYHSNSPAEETPVTKKLLSFKIHTNNTTRSITINPDKILSQISFDAITTVTPLKSVIHNIIADQLRHHSIINLTNPFRLSFSATFNIAFNLEKLNYHLTTNLPIIKDTSQLHSILNLYYTSPITNIFPGNQPTDLKLAVIHIKNPQSRTSNASISACLITSNIKPITSSTPFIKYLCNIQYDEPNFGSIYQINHQKLNALPNLQECPLKYHKQSPTNSNTAIYEVIFNQYTQEEFCKQVRSYIKLFSNLCEAQDLMLSIELLLKEETDAEFASNPTTASPLKKCHFSDLHPDTNLQKMLFDICSLPQQNFLSQMLFKKRTDKQTEQVLSKYNIYLHITPSQSILKSTLPSIQTSQIIDTQDESTQDTKPTIRRDDIDKQPSEINQAIRSKEKAIHILPDSTTETPNQTEPSTSRSITPITRASSSTIESSPQKKRGPFTTQTSHYTRTEQQGTPTLRKATEPSQTNKSIHNHYKKNMIFAFIGISIFTISSILVYYALSNKFFANYTDITKINQVVISGILCLGMIVLIGIISYYYIKVPNNLTESTTNIQQNTAINKV</sequence>
<dbReference type="AlphaFoldDB" id="A0A0F3NDB7"/>
<organism evidence="3 4">
    <name type="scientific">Ehrlichia cf. muris str. EmCRT</name>
    <dbReference type="NCBI Taxonomy" id="1359167"/>
    <lineage>
        <taxon>Bacteria</taxon>
        <taxon>Pseudomonadati</taxon>
        <taxon>Pseudomonadota</taxon>
        <taxon>Alphaproteobacteria</taxon>
        <taxon>Rickettsiales</taxon>
        <taxon>Anaplasmataceae</taxon>
        <taxon>Ehrlichia</taxon>
    </lineage>
</organism>
<protein>
    <submittedName>
        <fullName evidence="3">Uncharacterized protein</fullName>
    </submittedName>
</protein>
<keyword evidence="2" id="KW-1133">Transmembrane helix</keyword>
<accession>A0A0F3NDB7</accession>
<feature type="compositionally biased region" description="Polar residues" evidence="1">
    <location>
        <begin position="522"/>
        <end position="538"/>
    </location>
</feature>
<dbReference type="Proteomes" id="UP000033546">
    <property type="component" value="Unassembled WGS sequence"/>
</dbReference>
<feature type="transmembrane region" description="Helical" evidence="2">
    <location>
        <begin position="561"/>
        <end position="580"/>
    </location>
</feature>
<feature type="compositionally biased region" description="Polar residues" evidence="1">
    <location>
        <begin position="483"/>
        <end position="514"/>
    </location>
</feature>
<keyword evidence="2" id="KW-0812">Transmembrane</keyword>
<evidence type="ECO:0000313" key="4">
    <source>
        <dbReference type="Proteomes" id="UP000033546"/>
    </source>
</evidence>
<evidence type="ECO:0000256" key="1">
    <source>
        <dbReference type="SAM" id="MobiDB-lite"/>
    </source>
</evidence>
<reference evidence="3 4" key="1">
    <citation type="submission" date="2015-02" db="EMBL/GenBank/DDBJ databases">
        <title>Genome Sequencing of Rickettsiales.</title>
        <authorList>
            <person name="Daugherty S.C."/>
            <person name="Su Q."/>
            <person name="Abolude K."/>
            <person name="Beier-Sexton M."/>
            <person name="Carlyon J.A."/>
            <person name="Carter R."/>
            <person name="Day N.P."/>
            <person name="Dumler S.J."/>
            <person name="Dyachenko V."/>
            <person name="Godinez A."/>
            <person name="Kurtti T.J."/>
            <person name="Lichay M."/>
            <person name="Mullins K.E."/>
            <person name="Ott S."/>
            <person name="Pappas-Brown V."/>
            <person name="Paris D.H."/>
            <person name="Patel P."/>
            <person name="Richards A.L."/>
            <person name="Sadzewicz L."/>
            <person name="Sears K."/>
            <person name="Seidman D."/>
            <person name="Sengamalay N."/>
            <person name="Stenos J."/>
            <person name="Tallon L.J."/>
            <person name="Vincent G."/>
            <person name="Fraser C.M."/>
            <person name="Munderloh U."/>
            <person name="Dunning-Hotopp J.C."/>
        </authorList>
    </citation>
    <scope>NUCLEOTIDE SEQUENCE [LARGE SCALE GENOMIC DNA]</scope>
    <source>
        <strain evidence="3 4">EmCRT</strain>
    </source>
</reference>
<dbReference type="PATRIC" id="fig|1359167.3.peg.628"/>
<feature type="transmembrane region" description="Helical" evidence="2">
    <location>
        <begin position="600"/>
        <end position="621"/>
    </location>
</feature>
<evidence type="ECO:0000256" key="2">
    <source>
        <dbReference type="SAM" id="Phobius"/>
    </source>
</evidence>
<evidence type="ECO:0000313" key="3">
    <source>
        <dbReference type="EMBL" id="KJV65697.1"/>
    </source>
</evidence>
<comment type="caution">
    <text evidence="3">The sequence shown here is derived from an EMBL/GenBank/DDBJ whole genome shotgun (WGS) entry which is preliminary data.</text>
</comment>
<dbReference type="RefSeq" id="WP_045805039.1">
    <property type="nucleotide sequence ID" value="NZ_LANU01000002.1"/>
</dbReference>
<dbReference type="EMBL" id="LANU01000002">
    <property type="protein sequence ID" value="KJV65697.1"/>
    <property type="molecule type" value="Genomic_DNA"/>
</dbReference>
<feature type="compositionally biased region" description="Basic and acidic residues" evidence="1">
    <location>
        <begin position="453"/>
        <end position="464"/>
    </location>
</feature>
<feature type="region of interest" description="Disordered" evidence="1">
    <location>
        <begin position="439"/>
        <end position="551"/>
    </location>
</feature>
<name>A0A0F3NDB7_9RICK</name>
<keyword evidence="2" id="KW-0472">Membrane</keyword>
<proteinExistence type="predicted"/>